<name>A0A8S5S6H0_9CAUD</name>
<sequence length="82" mass="10068">MNFDKEVAQLESESINDYKFRLLIEYREIVEKRALLERFINENNNKNSNEIMIKKLDLMKRQLEILYQYEEIIATRLKLELQ</sequence>
<dbReference type="InterPro" id="IPR054052">
    <property type="entry name" value="Y16Q-like"/>
</dbReference>
<dbReference type="Pfam" id="PF21825">
    <property type="entry name" value="crAss001_48"/>
    <property type="match status" value="1"/>
</dbReference>
<accession>A0A8S5S6H0</accession>
<reference evidence="1" key="1">
    <citation type="journal article" date="2021" name="Proc. Natl. Acad. Sci. U.S.A.">
        <title>A Catalog of Tens of Thousands of Viruses from Human Metagenomes Reveals Hidden Associations with Chronic Diseases.</title>
        <authorList>
            <person name="Tisza M.J."/>
            <person name="Buck C.B."/>
        </authorList>
    </citation>
    <scope>NUCLEOTIDE SEQUENCE</scope>
    <source>
        <strain evidence="1">CtqwY3</strain>
    </source>
</reference>
<organism evidence="1">
    <name type="scientific">Siphoviridae sp. ctqwY3</name>
    <dbReference type="NCBI Taxonomy" id="2827951"/>
    <lineage>
        <taxon>Viruses</taxon>
        <taxon>Duplodnaviria</taxon>
        <taxon>Heunggongvirae</taxon>
        <taxon>Uroviricota</taxon>
        <taxon>Caudoviricetes</taxon>
    </lineage>
</organism>
<protein>
    <submittedName>
        <fullName evidence="1">Uncharacterized protein</fullName>
    </submittedName>
</protein>
<proteinExistence type="predicted"/>
<evidence type="ECO:0000313" key="1">
    <source>
        <dbReference type="EMBL" id="DAF46637.1"/>
    </source>
</evidence>
<dbReference type="EMBL" id="BK032541">
    <property type="protein sequence ID" value="DAF46637.1"/>
    <property type="molecule type" value="Genomic_DNA"/>
</dbReference>